<feature type="transmembrane region" description="Helical" evidence="1">
    <location>
        <begin position="53"/>
        <end position="74"/>
    </location>
</feature>
<proteinExistence type="predicted"/>
<feature type="transmembrane region" description="Helical" evidence="1">
    <location>
        <begin position="15"/>
        <end position="33"/>
    </location>
</feature>
<dbReference type="EMBL" id="JAGIYQ010000007">
    <property type="protein sequence ID" value="MBP0725804.1"/>
    <property type="molecule type" value="Genomic_DNA"/>
</dbReference>
<evidence type="ECO:0000313" key="2">
    <source>
        <dbReference type="EMBL" id="MBP0725804.1"/>
    </source>
</evidence>
<name>A0A940NP86_9BACI</name>
<keyword evidence="3" id="KW-1185">Reference proteome</keyword>
<comment type="caution">
    <text evidence="2">The sequence shown here is derived from an EMBL/GenBank/DDBJ whole genome shotgun (WGS) entry which is preliminary data.</text>
</comment>
<keyword evidence="1" id="KW-1133">Transmembrane helix</keyword>
<dbReference type="Proteomes" id="UP000682134">
    <property type="component" value="Unassembled WGS sequence"/>
</dbReference>
<reference evidence="2" key="1">
    <citation type="submission" date="2021-04" db="EMBL/GenBank/DDBJ databases">
        <title>Genome seq and assembly of Bacillus sp.</title>
        <authorList>
            <person name="Chhetri G."/>
        </authorList>
    </citation>
    <scope>NUCLEOTIDE SEQUENCE</scope>
    <source>
        <strain evidence="2">RG28</strain>
    </source>
</reference>
<accession>A0A940NP86</accession>
<dbReference type="RefSeq" id="WP_209405759.1">
    <property type="nucleotide sequence ID" value="NZ_JAGIYQ010000007.1"/>
</dbReference>
<protein>
    <submittedName>
        <fullName evidence="2">Uncharacterized protein</fullName>
    </submittedName>
</protein>
<evidence type="ECO:0000313" key="3">
    <source>
        <dbReference type="Proteomes" id="UP000682134"/>
    </source>
</evidence>
<dbReference type="AlphaFoldDB" id="A0A940NP86"/>
<keyword evidence="1" id="KW-0472">Membrane</keyword>
<organism evidence="2 3">
    <name type="scientific">Gottfriedia endophytica</name>
    <dbReference type="NCBI Taxonomy" id="2820819"/>
    <lineage>
        <taxon>Bacteria</taxon>
        <taxon>Bacillati</taxon>
        <taxon>Bacillota</taxon>
        <taxon>Bacilli</taxon>
        <taxon>Bacillales</taxon>
        <taxon>Bacillaceae</taxon>
        <taxon>Gottfriedia</taxon>
    </lineage>
</organism>
<sequence length="85" mass="9429">MSFDDKVGKLFENKFFSISIVVNIFVFPLAYFIGCMGTDAAENQAEAWEGFLFGFLLLQGIPLLMLITSIGILIKGKMSISKTIK</sequence>
<keyword evidence="1" id="KW-0812">Transmembrane</keyword>
<gene>
    <name evidence="2" type="ORF">J5Y03_11540</name>
</gene>
<evidence type="ECO:0000256" key="1">
    <source>
        <dbReference type="SAM" id="Phobius"/>
    </source>
</evidence>